<proteinExistence type="predicted"/>
<dbReference type="AlphaFoldDB" id="A0A2P2N902"/>
<organism evidence="2">
    <name type="scientific">Rhizophora mucronata</name>
    <name type="common">Asiatic mangrove</name>
    <dbReference type="NCBI Taxonomy" id="61149"/>
    <lineage>
        <taxon>Eukaryota</taxon>
        <taxon>Viridiplantae</taxon>
        <taxon>Streptophyta</taxon>
        <taxon>Embryophyta</taxon>
        <taxon>Tracheophyta</taxon>
        <taxon>Spermatophyta</taxon>
        <taxon>Magnoliopsida</taxon>
        <taxon>eudicotyledons</taxon>
        <taxon>Gunneridae</taxon>
        <taxon>Pentapetalae</taxon>
        <taxon>rosids</taxon>
        <taxon>fabids</taxon>
        <taxon>Malpighiales</taxon>
        <taxon>Rhizophoraceae</taxon>
        <taxon>Rhizophora</taxon>
    </lineage>
</organism>
<reference evidence="2" key="1">
    <citation type="submission" date="2018-02" db="EMBL/GenBank/DDBJ databases">
        <title>Rhizophora mucronata_Transcriptome.</title>
        <authorList>
            <person name="Meera S.P."/>
            <person name="Sreeshan A."/>
            <person name="Augustine A."/>
        </authorList>
    </citation>
    <scope>NUCLEOTIDE SEQUENCE</scope>
    <source>
        <tissue evidence="2">Leaf</tissue>
    </source>
</reference>
<sequence>MELPGQHMNPLPQCPPTSKRNLPHWIQRGVYWSQCATMVKIPRLLKLLTENFQVNLQLNKTFSCLVTRKDV</sequence>
<dbReference type="EMBL" id="GGEC01058442">
    <property type="protein sequence ID" value="MBX38926.1"/>
    <property type="molecule type" value="Transcribed_RNA"/>
</dbReference>
<name>A0A2P2N902_RHIMU</name>
<evidence type="ECO:0000256" key="1">
    <source>
        <dbReference type="SAM" id="MobiDB-lite"/>
    </source>
</evidence>
<protein>
    <submittedName>
        <fullName evidence="2">Uncharacterized protein</fullName>
    </submittedName>
</protein>
<accession>A0A2P2N902</accession>
<feature type="region of interest" description="Disordered" evidence="1">
    <location>
        <begin position="1"/>
        <end position="20"/>
    </location>
</feature>
<evidence type="ECO:0000313" key="2">
    <source>
        <dbReference type="EMBL" id="MBX38926.1"/>
    </source>
</evidence>